<evidence type="ECO:0000313" key="3">
    <source>
        <dbReference type="Proteomes" id="UP000789831"/>
    </source>
</evidence>
<feature type="chain" id="PRO_5040189174" evidence="1">
    <location>
        <begin position="22"/>
        <end position="77"/>
    </location>
</feature>
<feature type="signal peptide" evidence="1">
    <location>
        <begin position="1"/>
        <end position="21"/>
    </location>
</feature>
<evidence type="ECO:0000313" key="2">
    <source>
        <dbReference type="EMBL" id="CAG8494732.1"/>
    </source>
</evidence>
<comment type="caution">
    <text evidence="2">The sequence shown here is derived from an EMBL/GenBank/DDBJ whole genome shotgun (WGS) entry which is preliminary data.</text>
</comment>
<dbReference type="EMBL" id="CAJVPL010000418">
    <property type="protein sequence ID" value="CAG8494732.1"/>
    <property type="molecule type" value="Genomic_DNA"/>
</dbReference>
<protein>
    <submittedName>
        <fullName evidence="2">8148_t:CDS:1</fullName>
    </submittedName>
</protein>
<dbReference type="OrthoDB" id="2439318at2759"/>
<gene>
    <name evidence="2" type="ORF">AGERDE_LOCUS3937</name>
</gene>
<keyword evidence="1" id="KW-0732">Signal</keyword>
<organism evidence="2 3">
    <name type="scientific">Ambispora gerdemannii</name>
    <dbReference type="NCBI Taxonomy" id="144530"/>
    <lineage>
        <taxon>Eukaryota</taxon>
        <taxon>Fungi</taxon>
        <taxon>Fungi incertae sedis</taxon>
        <taxon>Mucoromycota</taxon>
        <taxon>Glomeromycotina</taxon>
        <taxon>Glomeromycetes</taxon>
        <taxon>Archaeosporales</taxon>
        <taxon>Ambisporaceae</taxon>
        <taxon>Ambispora</taxon>
    </lineage>
</organism>
<dbReference type="Proteomes" id="UP000789831">
    <property type="component" value="Unassembled WGS sequence"/>
</dbReference>
<reference evidence="2" key="1">
    <citation type="submission" date="2021-06" db="EMBL/GenBank/DDBJ databases">
        <authorList>
            <person name="Kallberg Y."/>
            <person name="Tangrot J."/>
            <person name="Rosling A."/>
        </authorList>
    </citation>
    <scope>NUCLEOTIDE SEQUENCE</scope>
    <source>
        <strain evidence="2">MT106</strain>
    </source>
</reference>
<name>A0A9N8ZER9_9GLOM</name>
<accession>A0A9N8ZER9</accession>
<sequence>MSRDNAIAVCGALLSLSVLTADRILNMDETGFVIAPKIQKIFAIEGARQVHNVSHGIVPTISFAGDYTLLELELPKK</sequence>
<keyword evidence="3" id="KW-1185">Reference proteome</keyword>
<proteinExistence type="predicted"/>
<evidence type="ECO:0000256" key="1">
    <source>
        <dbReference type="SAM" id="SignalP"/>
    </source>
</evidence>
<dbReference type="AlphaFoldDB" id="A0A9N8ZER9"/>